<protein>
    <submittedName>
        <fullName evidence="3">Helix-turn-helix domain-containing protein</fullName>
    </submittedName>
</protein>
<dbReference type="Pfam" id="PF13556">
    <property type="entry name" value="HTH_30"/>
    <property type="match status" value="1"/>
</dbReference>
<dbReference type="PANTHER" id="PTHR33744">
    <property type="entry name" value="CARBOHYDRATE DIACID REGULATOR"/>
    <property type="match status" value="1"/>
</dbReference>
<dbReference type="AlphaFoldDB" id="A0A9D1UV95"/>
<gene>
    <name evidence="3" type="ORF">H9871_12565</name>
</gene>
<evidence type="ECO:0000313" key="4">
    <source>
        <dbReference type="Proteomes" id="UP000824151"/>
    </source>
</evidence>
<reference evidence="3" key="2">
    <citation type="submission" date="2021-04" db="EMBL/GenBank/DDBJ databases">
        <authorList>
            <person name="Gilroy R."/>
        </authorList>
    </citation>
    <scope>NUCLEOTIDE SEQUENCE</scope>
    <source>
        <strain evidence="3">ChiHejej3B27-3195</strain>
    </source>
</reference>
<evidence type="ECO:0000259" key="2">
    <source>
        <dbReference type="Pfam" id="PF13556"/>
    </source>
</evidence>
<evidence type="ECO:0000313" key="3">
    <source>
        <dbReference type="EMBL" id="HIX00962.1"/>
    </source>
</evidence>
<feature type="domain" description="PucR C-terminal helix-turn-helix" evidence="2">
    <location>
        <begin position="310"/>
        <end position="360"/>
    </location>
</feature>
<evidence type="ECO:0000259" key="1">
    <source>
        <dbReference type="Pfam" id="PF05651"/>
    </source>
</evidence>
<dbReference type="Proteomes" id="UP000824151">
    <property type="component" value="Unassembled WGS sequence"/>
</dbReference>
<dbReference type="InterPro" id="IPR042070">
    <property type="entry name" value="PucR_C-HTH_sf"/>
</dbReference>
<dbReference type="Gene3D" id="1.10.10.2840">
    <property type="entry name" value="PucR C-terminal helix-turn-helix domain"/>
    <property type="match status" value="1"/>
</dbReference>
<dbReference type="EMBL" id="DXGD01000468">
    <property type="protein sequence ID" value="HIX00962.1"/>
    <property type="molecule type" value="Genomic_DNA"/>
</dbReference>
<dbReference type="Pfam" id="PF05651">
    <property type="entry name" value="Diacid_rec"/>
    <property type="match status" value="1"/>
</dbReference>
<comment type="caution">
    <text evidence="3">The sequence shown here is derived from an EMBL/GenBank/DDBJ whole genome shotgun (WGS) entry which is preliminary data.</text>
</comment>
<proteinExistence type="predicted"/>
<organism evidence="3 4">
    <name type="scientific">Candidatus Nesterenkonia stercoripullorum</name>
    <dbReference type="NCBI Taxonomy" id="2838701"/>
    <lineage>
        <taxon>Bacteria</taxon>
        <taxon>Bacillati</taxon>
        <taxon>Actinomycetota</taxon>
        <taxon>Actinomycetes</taxon>
        <taxon>Micrococcales</taxon>
        <taxon>Micrococcaceae</taxon>
        <taxon>Nesterenkonia</taxon>
    </lineage>
</organism>
<feature type="domain" description="Putative sugar diacid recognition" evidence="1">
    <location>
        <begin position="14"/>
        <end position="139"/>
    </location>
</feature>
<dbReference type="InterPro" id="IPR008599">
    <property type="entry name" value="Diacid_rec"/>
</dbReference>
<dbReference type="InterPro" id="IPR025736">
    <property type="entry name" value="PucR_C-HTH_dom"/>
</dbReference>
<accession>A0A9D1UV95</accession>
<dbReference type="PANTHER" id="PTHR33744:SF15">
    <property type="entry name" value="CARBOHYDRATE DIACID REGULATOR"/>
    <property type="match status" value="1"/>
</dbReference>
<reference evidence="3" key="1">
    <citation type="journal article" date="2021" name="PeerJ">
        <title>Extensive microbial diversity within the chicken gut microbiome revealed by metagenomics and culture.</title>
        <authorList>
            <person name="Gilroy R."/>
            <person name="Ravi A."/>
            <person name="Getino M."/>
            <person name="Pursley I."/>
            <person name="Horton D.L."/>
            <person name="Alikhan N.F."/>
            <person name="Baker D."/>
            <person name="Gharbi K."/>
            <person name="Hall N."/>
            <person name="Watson M."/>
            <person name="Adriaenssens E.M."/>
            <person name="Foster-Nyarko E."/>
            <person name="Jarju S."/>
            <person name="Secka A."/>
            <person name="Antonio M."/>
            <person name="Oren A."/>
            <person name="Chaudhuri R.R."/>
            <person name="La Ragione R."/>
            <person name="Hildebrand F."/>
            <person name="Pallen M.J."/>
        </authorList>
    </citation>
    <scope>NUCLEOTIDE SEQUENCE</scope>
    <source>
        <strain evidence="3">ChiHejej3B27-3195</strain>
    </source>
</reference>
<name>A0A9D1UV95_9MICC</name>
<dbReference type="InterPro" id="IPR051448">
    <property type="entry name" value="CdaR-like_regulators"/>
</dbReference>
<sequence length="382" mass="40805">MKPVELGGIAGTGLAQRIIDVLGPTVQQHINLMDADAVVIASTDTGRIGSRHQGAEEVLRTGQPVLVSQPIAGHSDRPGINLPLVIDHDVCGVIGVTGEPKDVEPLAQVVALTVELLIEQDREHRTSAAAWRAARDLVTALSSGARARETAQELLSSAGMPRGPWTIGVWAARKARRDGSAIPPANAEQLVREINDGTSPGVPGRGRAVVWQGLLWAVVQGETLDEDLAGEDARRFITRGVQEVDVLSSWVQDMNGLSGRVALMPRSDEHFVPPQELTVLATRLTRDALGRLAQQVADLSAGQRAAICALAATNSLSEGARRLFLHRNTLLQRVTRIQELTGRDLRTPDDAVVLRLAVLAEAALADESRLHPEAGHNALKNG</sequence>